<reference evidence="1 2" key="1">
    <citation type="submission" date="2019-02" db="EMBL/GenBank/DDBJ databases">
        <title>Genome sequencing of the rare red list fungi Phlebia centrifuga.</title>
        <authorList>
            <person name="Buettner E."/>
            <person name="Kellner H."/>
        </authorList>
    </citation>
    <scope>NUCLEOTIDE SEQUENCE [LARGE SCALE GENOMIC DNA]</scope>
    <source>
        <strain evidence="1 2">DSM 108282</strain>
    </source>
</reference>
<sequence>MALPSENPVLAANLQLVLSRAPGYDTAIDALRKAILGVAATHQSYLFSRSGVSSMADDAMQMAKGYRSESKQLLAEACATAEGMQSDASLAASVAIALLDRPELG</sequence>
<evidence type="ECO:0000313" key="2">
    <source>
        <dbReference type="Proteomes" id="UP000309038"/>
    </source>
</evidence>
<organism evidence="1 2">
    <name type="scientific">Hermanssonia centrifuga</name>
    <dbReference type="NCBI Taxonomy" id="98765"/>
    <lineage>
        <taxon>Eukaryota</taxon>
        <taxon>Fungi</taxon>
        <taxon>Dikarya</taxon>
        <taxon>Basidiomycota</taxon>
        <taxon>Agaricomycotina</taxon>
        <taxon>Agaricomycetes</taxon>
        <taxon>Polyporales</taxon>
        <taxon>Meruliaceae</taxon>
        <taxon>Hermanssonia</taxon>
    </lineage>
</organism>
<comment type="caution">
    <text evidence="1">The sequence shown here is derived from an EMBL/GenBank/DDBJ whole genome shotgun (WGS) entry which is preliminary data.</text>
</comment>
<dbReference type="AlphaFoldDB" id="A0A4S4KLL3"/>
<gene>
    <name evidence="1" type="ORF">EW026_g2957</name>
</gene>
<proteinExistence type="predicted"/>
<dbReference type="EMBL" id="SGPJ01000082">
    <property type="protein sequence ID" value="THG99371.1"/>
    <property type="molecule type" value="Genomic_DNA"/>
</dbReference>
<keyword evidence="2" id="KW-1185">Reference proteome</keyword>
<evidence type="ECO:0000313" key="1">
    <source>
        <dbReference type="EMBL" id="THG99371.1"/>
    </source>
</evidence>
<protein>
    <submittedName>
        <fullName evidence="1">Uncharacterized protein</fullName>
    </submittedName>
</protein>
<accession>A0A4S4KLL3</accession>
<name>A0A4S4KLL3_9APHY</name>
<dbReference type="Proteomes" id="UP000309038">
    <property type="component" value="Unassembled WGS sequence"/>
</dbReference>